<dbReference type="RefSeq" id="WP_382399587.1">
    <property type="nucleotide sequence ID" value="NZ_JBHTNH010000019.1"/>
</dbReference>
<sequence>MREIIKQTLTEKGIILTDQDCDLLIERWKLIQQLKNGLKTEETDIGLVFNAGSDVYE</sequence>
<proteinExistence type="predicted"/>
<organism evidence="1 2">
    <name type="scientific">Lentibacillus salinarum</name>
    <dbReference type="NCBI Taxonomy" id="446820"/>
    <lineage>
        <taxon>Bacteria</taxon>
        <taxon>Bacillati</taxon>
        <taxon>Bacillota</taxon>
        <taxon>Bacilli</taxon>
        <taxon>Bacillales</taxon>
        <taxon>Bacillaceae</taxon>
        <taxon>Lentibacillus</taxon>
    </lineage>
</organism>
<comment type="caution">
    <text evidence="1">The sequence shown here is derived from an EMBL/GenBank/DDBJ whole genome shotgun (WGS) entry which is preliminary data.</text>
</comment>
<evidence type="ECO:0008006" key="3">
    <source>
        <dbReference type="Google" id="ProtNLM"/>
    </source>
</evidence>
<reference evidence="2" key="1">
    <citation type="journal article" date="2019" name="Int. J. Syst. Evol. Microbiol.">
        <title>The Global Catalogue of Microorganisms (GCM) 10K type strain sequencing project: providing services to taxonomists for standard genome sequencing and annotation.</title>
        <authorList>
            <consortium name="The Broad Institute Genomics Platform"/>
            <consortium name="The Broad Institute Genome Sequencing Center for Infectious Disease"/>
            <person name="Wu L."/>
            <person name="Ma J."/>
        </authorList>
    </citation>
    <scope>NUCLEOTIDE SEQUENCE [LARGE SCALE GENOMIC DNA]</scope>
    <source>
        <strain evidence="2">CCUG 54822</strain>
    </source>
</reference>
<evidence type="ECO:0000313" key="2">
    <source>
        <dbReference type="Proteomes" id="UP001597178"/>
    </source>
</evidence>
<name>A0ABW3ZTQ4_9BACI</name>
<evidence type="ECO:0000313" key="1">
    <source>
        <dbReference type="EMBL" id="MFD1361732.1"/>
    </source>
</evidence>
<dbReference type="Proteomes" id="UP001597178">
    <property type="component" value="Unassembled WGS sequence"/>
</dbReference>
<dbReference type="EMBL" id="JBHTNH010000019">
    <property type="protein sequence ID" value="MFD1361732.1"/>
    <property type="molecule type" value="Genomic_DNA"/>
</dbReference>
<gene>
    <name evidence="1" type="ORF">ACFQ4A_08695</name>
</gene>
<protein>
    <recommendedName>
        <fullName evidence="3">Fur-regulated basic protein FbpA</fullName>
    </recommendedName>
</protein>
<accession>A0ABW3ZTQ4</accession>
<keyword evidence="2" id="KW-1185">Reference proteome</keyword>